<dbReference type="SUPFAM" id="SSF50022">
    <property type="entry name" value="ISP domain"/>
    <property type="match status" value="1"/>
</dbReference>
<dbReference type="EMBL" id="JAMTCG010000004">
    <property type="protein sequence ID" value="MCP2161282.1"/>
    <property type="molecule type" value="Genomic_DNA"/>
</dbReference>
<reference evidence="4 5" key="1">
    <citation type="submission" date="2022-06" db="EMBL/GenBank/DDBJ databases">
        <title>Genomic Encyclopedia of Archaeal and Bacterial Type Strains, Phase II (KMG-II): from individual species to whole genera.</title>
        <authorList>
            <person name="Goeker M."/>
        </authorList>
    </citation>
    <scope>NUCLEOTIDE SEQUENCE [LARGE SCALE GENOMIC DNA]</scope>
    <source>
        <strain evidence="4 5">DSM 45037</strain>
    </source>
</reference>
<evidence type="ECO:0000259" key="3">
    <source>
        <dbReference type="Pfam" id="PF13806"/>
    </source>
</evidence>
<evidence type="ECO:0000256" key="2">
    <source>
        <dbReference type="ARBA" id="ARBA00023063"/>
    </source>
</evidence>
<dbReference type="PANTHER" id="PTHR40562">
    <property type="match status" value="1"/>
</dbReference>
<dbReference type="InterPro" id="IPR036922">
    <property type="entry name" value="Rieske_2Fe-2S_sf"/>
</dbReference>
<gene>
    <name evidence="4" type="ORF">LX12_002477</name>
</gene>
<dbReference type="NCBIfam" id="TIGR02378">
    <property type="entry name" value="nirD_assim_sml"/>
    <property type="match status" value="1"/>
</dbReference>
<dbReference type="PANTHER" id="PTHR40562:SF1">
    <property type="entry name" value="NITRITE REDUCTASE (NADH) SMALL SUBUNIT"/>
    <property type="match status" value="1"/>
</dbReference>
<dbReference type="RefSeq" id="WP_301284505.1">
    <property type="nucleotide sequence ID" value="NZ_BAAAOE010000002.1"/>
</dbReference>
<evidence type="ECO:0000313" key="5">
    <source>
        <dbReference type="Proteomes" id="UP001205740"/>
    </source>
</evidence>
<keyword evidence="1" id="KW-0560">Oxidoreductase</keyword>
<dbReference type="Proteomes" id="UP001205740">
    <property type="component" value="Unassembled WGS sequence"/>
</dbReference>
<dbReference type="Gene3D" id="2.102.10.10">
    <property type="entry name" value="Rieske [2Fe-2S] iron-sulphur domain"/>
    <property type="match status" value="1"/>
</dbReference>
<evidence type="ECO:0000256" key="1">
    <source>
        <dbReference type="ARBA" id="ARBA00023002"/>
    </source>
</evidence>
<dbReference type="CDD" id="cd03529">
    <property type="entry name" value="Rieske_NirD"/>
    <property type="match status" value="1"/>
</dbReference>
<accession>A0ABT1H241</accession>
<dbReference type="InterPro" id="IPR012748">
    <property type="entry name" value="Rieske-like_NirD"/>
</dbReference>
<feature type="domain" description="Rieske-like [2Fe-2S]" evidence="3">
    <location>
        <begin position="17"/>
        <end position="120"/>
    </location>
</feature>
<evidence type="ECO:0000313" key="4">
    <source>
        <dbReference type="EMBL" id="MCP2161282.1"/>
    </source>
</evidence>
<name>A0ABT1H241_9NOCA</name>
<organism evidence="4 5">
    <name type="scientific">Williamsia serinedens</name>
    <dbReference type="NCBI Taxonomy" id="391736"/>
    <lineage>
        <taxon>Bacteria</taxon>
        <taxon>Bacillati</taxon>
        <taxon>Actinomycetota</taxon>
        <taxon>Actinomycetes</taxon>
        <taxon>Mycobacteriales</taxon>
        <taxon>Nocardiaceae</taxon>
        <taxon>Williamsia</taxon>
    </lineage>
</organism>
<comment type="caution">
    <text evidence="4">The sequence shown here is derived from an EMBL/GenBank/DDBJ whole genome shotgun (WGS) entry which is preliminary data.</text>
</comment>
<dbReference type="Pfam" id="PF13806">
    <property type="entry name" value="Rieske_2"/>
    <property type="match status" value="1"/>
</dbReference>
<dbReference type="InterPro" id="IPR017881">
    <property type="entry name" value="NirD"/>
</dbReference>
<sequence length="123" mass="12947">MTLTHHDHAAGVVGETDWVPACRLDALVPGRGVAVLMPDGMQAALFLLSTGELFAVGNIDPFGRAAVMSRGLVGDRDGEPTVASPLLKQVFSLRTGRCLDDDTVGLGTFATRVVDGRVDVATW</sequence>
<keyword evidence="2" id="KW-0534">Nitrate assimilation</keyword>
<dbReference type="PROSITE" id="PS51300">
    <property type="entry name" value="NIRD"/>
    <property type="match status" value="1"/>
</dbReference>
<keyword evidence="5" id="KW-1185">Reference proteome</keyword>
<proteinExistence type="predicted"/>
<protein>
    <submittedName>
        <fullName evidence="4">Nitrite reductase (NADH) small subunit</fullName>
    </submittedName>
</protein>